<dbReference type="HOGENOM" id="CLU_106738_1_0_1"/>
<protein>
    <recommendedName>
        <fullName evidence="1">SnoaL-like domain-containing protein</fullName>
    </recommendedName>
</protein>
<name>X0GZV3_FUSOX</name>
<dbReference type="EMBL" id="JH658924">
    <property type="protein sequence ID" value="EXL68953.1"/>
    <property type="molecule type" value="Genomic_DNA"/>
</dbReference>
<organism evidence="2">
    <name type="scientific">Fusarium oxysporum f. sp. conglutinans race 2 54008</name>
    <dbReference type="NCBI Taxonomy" id="1089457"/>
    <lineage>
        <taxon>Eukaryota</taxon>
        <taxon>Fungi</taxon>
        <taxon>Dikarya</taxon>
        <taxon>Ascomycota</taxon>
        <taxon>Pezizomycotina</taxon>
        <taxon>Sordariomycetes</taxon>
        <taxon>Hypocreomycetidae</taxon>
        <taxon>Hypocreales</taxon>
        <taxon>Nectriaceae</taxon>
        <taxon>Fusarium</taxon>
        <taxon>Fusarium oxysporum species complex</taxon>
    </lineage>
</organism>
<feature type="domain" description="SnoaL-like" evidence="1">
    <location>
        <begin position="12"/>
        <end position="144"/>
    </location>
</feature>
<dbReference type="SUPFAM" id="SSF54427">
    <property type="entry name" value="NTF2-like"/>
    <property type="match status" value="1"/>
</dbReference>
<dbReference type="InterPro" id="IPR037401">
    <property type="entry name" value="SnoaL-like"/>
</dbReference>
<reference evidence="2" key="1">
    <citation type="submission" date="2011-11" db="EMBL/GenBank/DDBJ databases">
        <title>The Genome Sequence of Fusarium oxysporum PHW808.</title>
        <authorList>
            <consortium name="The Broad Institute Genome Sequencing Platform"/>
            <person name="Ma L.-J."/>
            <person name="Gale L.R."/>
            <person name="Schwartz D.C."/>
            <person name="Zhou S."/>
            <person name="Corby-Kistler H."/>
            <person name="Young S.K."/>
            <person name="Zeng Q."/>
            <person name="Gargeya S."/>
            <person name="Fitzgerald M."/>
            <person name="Haas B."/>
            <person name="Abouelleil A."/>
            <person name="Alvarado L."/>
            <person name="Arachchi H.M."/>
            <person name="Berlin A."/>
            <person name="Brown A."/>
            <person name="Chapman S.B."/>
            <person name="Chen Z."/>
            <person name="Dunbar C."/>
            <person name="Freedman E."/>
            <person name="Gearin G."/>
            <person name="Goldberg J."/>
            <person name="Griggs A."/>
            <person name="Gujja S."/>
            <person name="Heiman D."/>
            <person name="Howarth C."/>
            <person name="Larson L."/>
            <person name="Lui A."/>
            <person name="MacDonald P.J.P."/>
            <person name="Montmayeur A."/>
            <person name="Murphy C."/>
            <person name="Neiman D."/>
            <person name="Pearson M."/>
            <person name="Priest M."/>
            <person name="Roberts A."/>
            <person name="Saif S."/>
            <person name="Shea T."/>
            <person name="Shenoy N."/>
            <person name="Sisk P."/>
            <person name="Stolte C."/>
            <person name="Sykes S."/>
            <person name="Wortman J."/>
            <person name="Nusbaum C."/>
            <person name="Birren B."/>
        </authorList>
    </citation>
    <scope>NUCLEOTIDE SEQUENCE [LARGE SCALE GENOMIC DNA]</scope>
    <source>
        <strain evidence="2">54008</strain>
    </source>
</reference>
<proteinExistence type="predicted"/>
<evidence type="ECO:0000259" key="1">
    <source>
        <dbReference type="Pfam" id="PF13577"/>
    </source>
</evidence>
<dbReference type="InterPro" id="IPR032710">
    <property type="entry name" value="NTF2-like_dom_sf"/>
</dbReference>
<sequence length="167" mass="18295">MASFKISNGGPDREPIIDAIHRLYLGIDANDLELFTSGFTEDAEVDLSNVNMGGQPMTTLKGLQEDLVPKIFNFLGPFGTSHATTTIRVDKQSADLAVVTYLIVAQHWKPSDTVHPVLPIYYTMSNRYASTVVRINGDVWKVKKTVAESLWALGDPTVMGGLDLLAE</sequence>
<dbReference type="AlphaFoldDB" id="X0GZV3"/>
<gene>
    <name evidence="2" type="ORF">FOPG_15021</name>
</gene>
<dbReference type="Proteomes" id="UP000030676">
    <property type="component" value="Unassembled WGS sequence"/>
</dbReference>
<reference evidence="2" key="2">
    <citation type="submission" date="2012-05" db="EMBL/GenBank/DDBJ databases">
        <title>The Genome Annotation of Fusarium oxysporum PHW808.</title>
        <authorList>
            <consortium name="The Broad Institute Genomics Platform"/>
            <person name="Ma L.-J."/>
            <person name="Corby-Kistler H."/>
            <person name="Broz K."/>
            <person name="Gale L.R."/>
            <person name="Jonkers W."/>
            <person name="O'Donnell K."/>
            <person name="Ploetz R."/>
            <person name="Steinberg C."/>
            <person name="Schwartz D.C."/>
            <person name="VanEtten H."/>
            <person name="Zhou S."/>
            <person name="Young S.K."/>
            <person name="Zeng Q."/>
            <person name="Gargeya S."/>
            <person name="Fitzgerald M."/>
            <person name="Abouelleil A."/>
            <person name="Alvarado L."/>
            <person name="Chapman S.B."/>
            <person name="Gainer-Dewar J."/>
            <person name="Goldberg J."/>
            <person name="Griggs A."/>
            <person name="Gujja S."/>
            <person name="Hansen M."/>
            <person name="Howarth C."/>
            <person name="Imamovic A."/>
            <person name="Ireland A."/>
            <person name="Larimer J."/>
            <person name="McCowan C."/>
            <person name="Murphy C."/>
            <person name="Pearson M."/>
            <person name="Poon T.W."/>
            <person name="Priest M."/>
            <person name="Roberts A."/>
            <person name="Saif S."/>
            <person name="Shea T."/>
            <person name="Sykes S."/>
            <person name="Wortman J."/>
            <person name="Nusbaum C."/>
            <person name="Birren B."/>
        </authorList>
    </citation>
    <scope>NUCLEOTIDE SEQUENCE</scope>
    <source>
        <strain evidence="2">54008</strain>
    </source>
</reference>
<dbReference type="Gene3D" id="3.10.450.50">
    <property type="match status" value="1"/>
</dbReference>
<dbReference type="Pfam" id="PF13577">
    <property type="entry name" value="SnoaL_4"/>
    <property type="match status" value="1"/>
</dbReference>
<evidence type="ECO:0000313" key="2">
    <source>
        <dbReference type="EMBL" id="EXL68953.1"/>
    </source>
</evidence>
<accession>X0GZV3</accession>